<dbReference type="STRING" id="1137138.A0A067NYH5"/>
<evidence type="ECO:0000313" key="1">
    <source>
        <dbReference type="EMBL" id="KDQ28671.1"/>
    </source>
</evidence>
<dbReference type="Proteomes" id="UP000027073">
    <property type="component" value="Unassembled WGS sequence"/>
</dbReference>
<dbReference type="HOGENOM" id="CLU_1042509_0_0_1"/>
<proteinExistence type="predicted"/>
<reference evidence="2" key="1">
    <citation type="journal article" date="2014" name="Proc. Natl. Acad. Sci. U.S.A.">
        <title>Extensive sampling of basidiomycete genomes demonstrates inadequacy of the white-rot/brown-rot paradigm for wood decay fungi.</title>
        <authorList>
            <person name="Riley R."/>
            <person name="Salamov A.A."/>
            <person name="Brown D.W."/>
            <person name="Nagy L.G."/>
            <person name="Floudas D."/>
            <person name="Held B.W."/>
            <person name="Levasseur A."/>
            <person name="Lombard V."/>
            <person name="Morin E."/>
            <person name="Otillar R."/>
            <person name="Lindquist E.A."/>
            <person name="Sun H."/>
            <person name="LaButti K.M."/>
            <person name="Schmutz J."/>
            <person name="Jabbour D."/>
            <person name="Luo H."/>
            <person name="Baker S.E."/>
            <person name="Pisabarro A.G."/>
            <person name="Walton J.D."/>
            <person name="Blanchette R.A."/>
            <person name="Henrissat B."/>
            <person name="Martin F."/>
            <person name="Cullen D."/>
            <person name="Hibbett D.S."/>
            <person name="Grigoriev I.V."/>
        </authorList>
    </citation>
    <scope>NUCLEOTIDE SEQUENCE [LARGE SCALE GENOMIC DNA]</scope>
    <source>
        <strain evidence="2">PC15</strain>
    </source>
</reference>
<evidence type="ECO:0000313" key="2">
    <source>
        <dbReference type="Proteomes" id="UP000027073"/>
    </source>
</evidence>
<dbReference type="AlphaFoldDB" id="A0A067NYH5"/>
<name>A0A067NYH5_PLEO1</name>
<protein>
    <submittedName>
        <fullName evidence="1">Uncharacterized protein</fullName>
    </submittedName>
</protein>
<sequence length="267" mass="30806">MKSVQNSVVFDLKTLVRGFAHPEILPEGFWRDHVKESGAQIYQTEDLLIEIIWREVPDLNYLLQLLSPLSVVDEVDSREGSVKFYTFGGEVEENEWDRWDIYAEHIRKLVAQHEHALDYDIFEVLLPPSDMFRQNKLPNLQCLEWYTRSNSYRIFCGSKLTHLTLRLDPLCSSECACEAISLIPLVNPHLESLTLRLAEQWTDADTGLRHCSDNRNLSRNILEMLTDLKVLMQVSIPARFFTPKVIRHLTKLGELTASKSLPIPDGD</sequence>
<accession>A0A067NYH5</accession>
<dbReference type="EMBL" id="KL198007">
    <property type="protein sequence ID" value="KDQ28671.1"/>
    <property type="molecule type" value="Genomic_DNA"/>
</dbReference>
<dbReference type="InParanoid" id="A0A067NYH5"/>
<gene>
    <name evidence="1" type="ORF">PLEOSDRAFT_166844</name>
</gene>
<organism evidence="1 2">
    <name type="scientific">Pleurotus ostreatus (strain PC15)</name>
    <name type="common">Oyster mushroom</name>
    <dbReference type="NCBI Taxonomy" id="1137138"/>
    <lineage>
        <taxon>Eukaryota</taxon>
        <taxon>Fungi</taxon>
        <taxon>Dikarya</taxon>
        <taxon>Basidiomycota</taxon>
        <taxon>Agaricomycotina</taxon>
        <taxon>Agaricomycetes</taxon>
        <taxon>Agaricomycetidae</taxon>
        <taxon>Agaricales</taxon>
        <taxon>Pleurotineae</taxon>
        <taxon>Pleurotaceae</taxon>
        <taxon>Pleurotus</taxon>
    </lineage>
</organism>
<dbReference type="VEuPathDB" id="FungiDB:PLEOSDRAFT_166844"/>